<dbReference type="EMBL" id="JALLAZ020001355">
    <property type="protein sequence ID" value="KAL3776406.1"/>
    <property type="molecule type" value="Genomic_DNA"/>
</dbReference>
<reference evidence="1 2" key="1">
    <citation type="submission" date="2024-10" db="EMBL/GenBank/DDBJ databases">
        <title>Updated reference genomes for cyclostephanoid diatoms.</title>
        <authorList>
            <person name="Roberts W.R."/>
            <person name="Alverson A.J."/>
        </authorList>
    </citation>
    <scope>NUCLEOTIDE SEQUENCE [LARGE SCALE GENOMIC DNA]</scope>
    <source>
        <strain evidence="1 2">AJA276-08</strain>
    </source>
</reference>
<sequence length="50" mass="5429">MVARTRRAALALELEAYLLRSRDGDSPAADATTSIATTVTTNWKTTTKTM</sequence>
<evidence type="ECO:0000313" key="1">
    <source>
        <dbReference type="EMBL" id="KAL3776406.1"/>
    </source>
</evidence>
<dbReference type="AlphaFoldDB" id="A0ABD3NNY2"/>
<name>A0ABD3NNY2_9STRA</name>
<evidence type="ECO:0000313" key="2">
    <source>
        <dbReference type="Proteomes" id="UP001530315"/>
    </source>
</evidence>
<protein>
    <submittedName>
        <fullName evidence="1">Uncharacterized protein</fullName>
    </submittedName>
</protein>
<gene>
    <name evidence="1" type="ORF">ACHAW5_001413</name>
</gene>
<accession>A0ABD3NNY2</accession>
<proteinExistence type="predicted"/>
<keyword evidence="2" id="KW-1185">Reference proteome</keyword>
<dbReference type="Proteomes" id="UP001530315">
    <property type="component" value="Unassembled WGS sequence"/>
</dbReference>
<comment type="caution">
    <text evidence="1">The sequence shown here is derived from an EMBL/GenBank/DDBJ whole genome shotgun (WGS) entry which is preliminary data.</text>
</comment>
<organism evidence="1 2">
    <name type="scientific">Stephanodiscus triporus</name>
    <dbReference type="NCBI Taxonomy" id="2934178"/>
    <lineage>
        <taxon>Eukaryota</taxon>
        <taxon>Sar</taxon>
        <taxon>Stramenopiles</taxon>
        <taxon>Ochrophyta</taxon>
        <taxon>Bacillariophyta</taxon>
        <taxon>Coscinodiscophyceae</taxon>
        <taxon>Thalassiosirophycidae</taxon>
        <taxon>Stephanodiscales</taxon>
        <taxon>Stephanodiscaceae</taxon>
        <taxon>Stephanodiscus</taxon>
    </lineage>
</organism>